<feature type="region of interest" description="Disordered" evidence="1">
    <location>
        <begin position="295"/>
        <end position="330"/>
    </location>
</feature>
<feature type="region of interest" description="Disordered" evidence="1">
    <location>
        <begin position="426"/>
        <end position="493"/>
    </location>
</feature>
<evidence type="ECO:0000259" key="2">
    <source>
        <dbReference type="Pfam" id="PF04376"/>
    </source>
</evidence>
<dbReference type="AlphaFoldDB" id="A0A1X6P9K7"/>
<feature type="compositionally biased region" description="Polar residues" evidence="1">
    <location>
        <begin position="1"/>
        <end position="24"/>
    </location>
</feature>
<feature type="region of interest" description="Disordered" evidence="1">
    <location>
        <begin position="1"/>
        <end position="26"/>
    </location>
</feature>
<protein>
    <recommendedName>
        <fullName evidence="2">N-end aminoacyl transferase N-terminal domain-containing protein</fullName>
    </recommendedName>
</protein>
<dbReference type="PANTHER" id="PTHR21367:SF1">
    <property type="entry name" value="ARGINYL-TRNA--PROTEIN TRANSFERASE 1"/>
    <property type="match status" value="1"/>
</dbReference>
<evidence type="ECO:0000256" key="1">
    <source>
        <dbReference type="SAM" id="MobiDB-lite"/>
    </source>
</evidence>
<evidence type="ECO:0000313" key="4">
    <source>
        <dbReference type="Proteomes" id="UP000218209"/>
    </source>
</evidence>
<evidence type="ECO:0000313" key="3">
    <source>
        <dbReference type="EMBL" id="OSX77450.1"/>
    </source>
</evidence>
<gene>
    <name evidence="3" type="ORF">BU14_0148s0026</name>
</gene>
<dbReference type="EMBL" id="KV918838">
    <property type="protein sequence ID" value="OSX77450.1"/>
    <property type="molecule type" value="Genomic_DNA"/>
</dbReference>
<dbReference type="InterPro" id="IPR030700">
    <property type="entry name" value="N-end_Aminoacyl_Trfase"/>
</dbReference>
<proteinExistence type="predicted"/>
<feature type="domain" description="N-end aminoacyl transferase N-terminal" evidence="2">
    <location>
        <begin position="344"/>
        <end position="416"/>
    </location>
</feature>
<sequence>MSSSTSPTASDWESTEPSDTSSSGMGCGLSDGEWKLVFLVRNAAVAAAVDPSDEQAAVALAAAESTLRKRGRRRKEQKVAAAASNFEVATMWVAKRVAARERRRRRRMRRCKAASTTCDALTRRMPAAAAEASPTNSVVGEGARSFDTIGWVAACALLYPTSTGAANAAVGTGLLPPVPRATPLRVQNPVVYVPGTGRASSLFLQRMNTMKFKVEPMAPTLSSPEAIAKNLTGFTVKVEPGAHVKVEKDENVIGGGGKWGGGGGGPAWYEQERGRGDPDEVARREALRTMVYGRQSIAAPSSPPTPNWWPLPAGANAPPPPAGGGSPPRRLPTDILALLSTSTSPCGYCGHPTPSFRASGFVAHRLAPSTYNDLLDAGYRRSGTYVYKLANDVTCCQHLVIRLEATHFAPSRSQRKRQAKLRRLLASGEGVGGVPPLSGRRRRGEEGAGGGGRARALAPMAEARQMPRAPPQMLRAENVPDDGGQTRAMATRR</sequence>
<dbReference type="GO" id="GO:0005737">
    <property type="term" value="C:cytoplasm"/>
    <property type="evidence" value="ECO:0007669"/>
    <property type="project" value="TreeGrafter"/>
</dbReference>
<reference evidence="3 4" key="1">
    <citation type="submission" date="2017-03" db="EMBL/GenBank/DDBJ databases">
        <title>WGS assembly of Porphyra umbilicalis.</title>
        <authorList>
            <person name="Brawley S.H."/>
            <person name="Blouin N.A."/>
            <person name="Ficko-Blean E."/>
            <person name="Wheeler G.L."/>
            <person name="Lohr M."/>
            <person name="Goodson H.V."/>
            <person name="Jenkins J.W."/>
            <person name="Blaby-Haas C.E."/>
            <person name="Helliwell K.E."/>
            <person name="Chan C."/>
            <person name="Marriage T."/>
            <person name="Bhattacharya D."/>
            <person name="Klein A.S."/>
            <person name="Badis Y."/>
            <person name="Brodie J."/>
            <person name="Cao Y."/>
            <person name="Collen J."/>
            <person name="Dittami S.M."/>
            <person name="Gachon C.M."/>
            <person name="Green B.R."/>
            <person name="Karpowicz S."/>
            <person name="Kim J.W."/>
            <person name="Kudahl U."/>
            <person name="Lin S."/>
            <person name="Michel G."/>
            <person name="Mittag M."/>
            <person name="Olson B.J."/>
            <person name="Pangilinan J."/>
            <person name="Peng Y."/>
            <person name="Qiu H."/>
            <person name="Shu S."/>
            <person name="Singer J.T."/>
            <person name="Smith A.G."/>
            <person name="Sprecher B.N."/>
            <person name="Wagner V."/>
            <person name="Wang W."/>
            <person name="Wang Z.-Y."/>
            <person name="Yan J."/>
            <person name="Yarish C."/>
            <person name="Zoeuner-Riek S."/>
            <person name="Zhuang Y."/>
            <person name="Zou Y."/>
            <person name="Lindquist E.A."/>
            <person name="Grimwood J."/>
            <person name="Barry K."/>
            <person name="Rokhsar D.S."/>
            <person name="Schmutz J."/>
            <person name="Stiller J.W."/>
            <person name="Grossman A.R."/>
            <person name="Prochnik S.E."/>
        </authorList>
    </citation>
    <scope>NUCLEOTIDE SEQUENCE [LARGE SCALE GENOMIC DNA]</scope>
    <source>
        <strain evidence="3">4086291</strain>
    </source>
</reference>
<dbReference type="GO" id="GO:0004057">
    <property type="term" value="F:arginyl-tRNA--protein transferase activity"/>
    <property type="evidence" value="ECO:0007669"/>
    <property type="project" value="InterPro"/>
</dbReference>
<dbReference type="OrthoDB" id="74183at2759"/>
<dbReference type="Pfam" id="PF04376">
    <property type="entry name" value="ATE_N"/>
    <property type="match status" value="1"/>
</dbReference>
<dbReference type="PANTHER" id="PTHR21367">
    <property type="entry name" value="ARGININE-TRNA-PROTEIN TRANSFERASE 1"/>
    <property type="match status" value="1"/>
</dbReference>
<dbReference type="InterPro" id="IPR007471">
    <property type="entry name" value="N-end_Aminoacyl_Trfase_N"/>
</dbReference>
<name>A0A1X6P9K7_PORUM</name>
<keyword evidence="4" id="KW-1185">Reference proteome</keyword>
<accession>A0A1X6P9K7</accession>
<dbReference type="Proteomes" id="UP000218209">
    <property type="component" value="Unassembled WGS sequence"/>
</dbReference>
<organism evidence="3 4">
    <name type="scientific">Porphyra umbilicalis</name>
    <name type="common">Purple laver</name>
    <name type="synonym">Red alga</name>
    <dbReference type="NCBI Taxonomy" id="2786"/>
    <lineage>
        <taxon>Eukaryota</taxon>
        <taxon>Rhodophyta</taxon>
        <taxon>Bangiophyceae</taxon>
        <taxon>Bangiales</taxon>
        <taxon>Bangiaceae</taxon>
        <taxon>Porphyra</taxon>
    </lineage>
</organism>